<evidence type="ECO:0000256" key="1">
    <source>
        <dbReference type="ARBA" id="ARBA00022737"/>
    </source>
</evidence>
<dbReference type="EMBL" id="JAIZAY010000002">
    <property type="protein sequence ID" value="KAJ8046343.1"/>
    <property type="molecule type" value="Genomic_DNA"/>
</dbReference>
<organism evidence="3 4">
    <name type="scientific">Holothuria leucospilota</name>
    <name type="common">Black long sea cucumber</name>
    <name type="synonym">Mertensiothuria leucospilota</name>
    <dbReference type="NCBI Taxonomy" id="206669"/>
    <lineage>
        <taxon>Eukaryota</taxon>
        <taxon>Metazoa</taxon>
        <taxon>Echinodermata</taxon>
        <taxon>Eleutherozoa</taxon>
        <taxon>Echinozoa</taxon>
        <taxon>Holothuroidea</taxon>
        <taxon>Aspidochirotacea</taxon>
        <taxon>Aspidochirotida</taxon>
        <taxon>Holothuriidae</taxon>
        <taxon>Holothuria</taxon>
    </lineage>
</organism>
<sequence>MCIVSKKMFSPLFLVDDSPPRVECGPDITRETPMATGGLQVNFEECTATDDSGTAILLSRSSSPGQFFPIGSTEVVYTFTDPTGNTATGSFTITVVGGEKFSTLLFVTKCERNYLPNIVTIIFDSLLKAEGIIAITLVSVYECK</sequence>
<dbReference type="InterPro" id="IPR013783">
    <property type="entry name" value="Ig-like_fold"/>
</dbReference>
<accession>A0A9Q1CKC3</accession>
<gene>
    <name evidence="3" type="ORF">HOLleu_04984</name>
</gene>
<evidence type="ECO:0000313" key="3">
    <source>
        <dbReference type="EMBL" id="KAJ8046343.1"/>
    </source>
</evidence>
<dbReference type="PANTHER" id="PTHR24273">
    <property type="entry name" value="FI04643P-RELATED"/>
    <property type="match status" value="1"/>
</dbReference>
<name>A0A9Q1CKC3_HOLLE</name>
<dbReference type="Gene3D" id="2.60.40.10">
    <property type="entry name" value="Immunoglobulins"/>
    <property type="match status" value="1"/>
</dbReference>
<protein>
    <submittedName>
        <fullName evidence="3">Hyalin</fullName>
    </submittedName>
</protein>
<dbReference type="Pfam" id="PF02494">
    <property type="entry name" value="HYR"/>
    <property type="match status" value="1"/>
</dbReference>
<dbReference type="InterPro" id="IPR003410">
    <property type="entry name" value="HYR_dom"/>
</dbReference>
<keyword evidence="4" id="KW-1185">Reference proteome</keyword>
<evidence type="ECO:0000259" key="2">
    <source>
        <dbReference type="PROSITE" id="PS50825"/>
    </source>
</evidence>
<dbReference type="OrthoDB" id="6121280at2759"/>
<dbReference type="PROSITE" id="PS50825">
    <property type="entry name" value="HYR"/>
    <property type="match status" value="1"/>
</dbReference>
<dbReference type="AlphaFoldDB" id="A0A9Q1CKC3"/>
<keyword evidence="1" id="KW-0677">Repeat</keyword>
<reference evidence="3" key="1">
    <citation type="submission" date="2021-10" db="EMBL/GenBank/DDBJ databases">
        <title>Tropical sea cucumber genome reveals ecological adaptation and Cuvierian tubules defense mechanism.</title>
        <authorList>
            <person name="Chen T."/>
        </authorList>
    </citation>
    <scope>NUCLEOTIDE SEQUENCE</scope>
    <source>
        <strain evidence="3">Nanhai2018</strain>
        <tissue evidence="3">Muscle</tissue>
    </source>
</reference>
<proteinExistence type="predicted"/>
<evidence type="ECO:0000313" key="4">
    <source>
        <dbReference type="Proteomes" id="UP001152320"/>
    </source>
</evidence>
<feature type="domain" description="HYR" evidence="2">
    <location>
        <begin position="15"/>
        <end position="97"/>
    </location>
</feature>
<dbReference type="Proteomes" id="UP001152320">
    <property type="component" value="Chromosome 2"/>
</dbReference>
<dbReference type="PANTHER" id="PTHR24273:SF32">
    <property type="entry name" value="HYALIN"/>
    <property type="match status" value="1"/>
</dbReference>
<comment type="caution">
    <text evidence="3">The sequence shown here is derived from an EMBL/GenBank/DDBJ whole genome shotgun (WGS) entry which is preliminary data.</text>
</comment>